<protein>
    <submittedName>
        <fullName evidence="2">Uncharacterized protein</fullName>
    </submittedName>
</protein>
<name>A0A0F9W9I6_9MICR</name>
<reference evidence="2 3" key="1">
    <citation type="journal article" date="2015" name="Environ. Microbiol.">
        <title>Genome analyses suggest the presence of polyploidy and recent human-driven expansions in eight global populations of the honeybee pathogen Nosema ceranae.</title>
        <authorList>
            <person name="Pelin A."/>
            <person name="Selman M."/>
            <person name="Aris-Brosou S."/>
            <person name="Farinelli L."/>
            <person name="Corradi N."/>
        </authorList>
    </citation>
    <scope>NUCLEOTIDE SEQUENCE [LARGE SCALE GENOMIC DNA]</scope>
    <source>
        <strain evidence="2 3">PA08 1199</strain>
    </source>
</reference>
<feature type="compositionally biased region" description="Low complexity" evidence="1">
    <location>
        <begin position="1"/>
        <end position="15"/>
    </location>
</feature>
<keyword evidence="3" id="KW-1185">Reference proteome</keyword>
<dbReference type="EMBL" id="JPQZ01000082">
    <property type="protein sequence ID" value="KKO74331.1"/>
    <property type="molecule type" value="Genomic_DNA"/>
</dbReference>
<gene>
    <name evidence="2" type="ORF">AAJ76_8200010249</name>
</gene>
<evidence type="ECO:0000313" key="2">
    <source>
        <dbReference type="EMBL" id="KKO74331.1"/>
    </source>
</evidence>
<dbReference type="Proteomes" id="UP000034350">
    <property type="component" value="Unassembled WGS sequence"/>
</dbReference>
<sequence length="69" mass="7908">MFSSNYSSFNSPSGSEYKACHRNRTNKQIPPSSHKSLITEAPQLKNCLVFKRLPVFLQFYLVKVNNINS</sequence>
<dbReference type="VEuPathDB" id="MicrosporidiaDB:AAJ76_8200010249"/>
<proteinExistence type="predicted"/>
<comment type="caution">
    <text evidence="2">The sequence shown here is derived from an EMBL/GenBank/DDBJ whole genome shotgun (WGS) entry which is preliminary data.</text>
</comment>
<dbReference type="RefSeq" id="XP_024330073.1">
    <property type="nucleotide sequence ID" value="XM_024476512.1"/>
</dbReference>
<evidence type="ECO:0000256" key="1">
    <source>
        <dbReference type="SAM" id="MobiDB-lite"/>
    </source>
</evidence>
<accession>A0A0F9W9I6</accession>
<dbReference type="GeneID" id="36321466"/>
<organism evidence="2 3">
    <name type="scientific">Vairimorpha ceranae</name>
    <dbReference type="NCBI Taxonomy" id="40302"/>
    <lineage>
        <taxon>Eukaryota</taxon>
        <taxon>Fungi</taxon>
        <taxon>Fungi incertae sedis</taxon>
        <taxon>Microsporidia</taxon>
        <taxon>Nosematidae</taxon>
        <taxon>Vairimorpha</taxon>
    </lineage>
</organism>
<feature type="region of interest" description="Disordered" evidence="1">
    <location>
        <begin position="1"/>
        <end position="34"/>
    </location>
</feature>
<evidence type="ECO:0000313" key="3">
    <source>
        <dbReference type="Proteomes" id="UP000034350"/>
    </source>
</evidence>
<dbReference type="AlphaFoldDB" id="A0A0F9W9I6"/>